<evidence type="ECO:0000313" key="6">
    <source>
        <dbReference type="Proteomes" id="UP000199651"/>
    </source>
</evidence>
<dbReference type="PROSITE" id="PS51898">
    <property type="entry name" value="TYR_RECOMBINASE"/>
    <property type="match status" value="1"/>
</dbReference>
<dbReference type="GO" id="GO:0006310">
    <property type="term" value="P:DNA recombination"/>
    <property type="evidence" value="ECO:0007669"/>
    <property type="project" value="UniProtKB-KW"/>
</dbReference>
<dbReference type="SUPFAM" id="SSF56349">
    <property type="entry name" value="DNA breaking-rejoining enzymes"/>
    <property type="match status" value="1"/>
</dbReference>
<dbReference type="Gene3D" id="1.10.443.10">
    <property type="entry name" value="Intergrase catalytic core"/>
    <property type="match status" value="1"/>
</dbReference>
<keyword evidence="6" id="KW-1185">Reference proteome</keyword>
<dbReference type="PANTHER" id="PTHR30349">
    <property type="entry name" value="PHAGE INTEGRASE-RELATED"/>
    <property type="match status" value="1"/>
</dbReference>
<dbReference type="InterPro" id="IPR050090">
    <property type="entry name" value="Tyrosine_recombinase_XerCD"/>
</dbReference>
<name>A0A1H0LB75_9PSEU</name>
<evidence type="ECO:0000256" key="2">
    <source>
        <dbReference type="ARBA" id="ARBA00023172"/>
    </source>
</evidence>
<dbReference type="RefSeq" id="WP_091373195.1">
    <property type="nucleotide sequence ID" value="NZ_FNDV01000009.1"/>
</dbReference>
<evidence type="ECO:0000256" key="3">
    <source>
        <dbReference type="SAM" id="MobiDB-lite"/>
    </source>
</evidence>
<dbReference type="GO" id="GO:0003677">
    <property type="term" value="F:DNA binding"/>
    <property type="evidence" value="ECO:0007669"/>
    <property type="project" value="UniProtKB-KW"/>
</dbReference>
<feature type="region of interest" description="Disordered" evidence="3">
    <location>
        <begin position="168"/>
        <end position="195"/>
    </location>
</feature>
<keyword evidence="1" id="KW-0238">DNA-binding</keyword>
<keyword evidence="2" id="KW-0233">DNA recombination</keyword>
<dbReference type="AlphaFoldDB" id="A0A1H0LB75"/>
<reference evidence="6" key="1">
    <citation type="submission" date="2016-10" db="EMBL/GenBank/DDBJ databases">
        <authorList>
            <person name="Varghese N."/>
            <person name="Submissions S."/>
        </authorList>
    </citation>
    <scope>NUCLEOTIDE SEQUENCE [LARGE SCALE GENOMIC DNA]</scope>
    <source>
        <strain evidence="6">IBRC-M 10655</strain>
    </source>
</reference>
<dbReference type="InterPro" id="IPR002104">
    <property type="entry name" value="Integrase_catalytic"/>
</dbReference>
<organism evidence="5 6">
    <name type="scientific">Actinokineospora alba</name>
    <dbReference type="NCBI Taxonomy" id="504798"/>
    <lineage>
        <taxon>Bacteria</taxon>
        <taxon>Bacillati</taxon>
        <taxon>Actinomycetota</taxon>
        <taxon>Actinomycetes</taxon>
        <taxon>Pseudonocardiales</taxon>
        <taxon>Pseudonocardiaceae</taxon>
        <taxon>Actinokineospora</taxon>
    </lineage>
</organism>
<dbReference type="EMBL" id="FNJB01000004">
    <property type="protein sequence ID" value="SDO65438.1"/>
    <property type="molecule type" value="Genomic_DNA"/>
</dbReference>
<proteinExistence type="predicted"/>
<gene>
    <name evidence="5" type="ORF">SAMN05192558_10479</name>
</gene>
<dbReference type="Pfam" id="PF00589">
    <property type="entry name" value="Phage_integrase"/>
    <property type="match status" value="1"/>
</dbReference>
<dbReference type="InterPro" id="IPR010998">
    <property type="entry name" value="Integrase_recombinase_N"/>
</dbReference>
<accession>A0A1H0LB75</accession>
<evidence type="ECO:0000256" key="1">
    <source>
        <dbReference type="ARBA" id="ARBA00023125"/>
    </source>
</evidence>
<dbReference type="Gene3D" id="1.10.150.130">
    <property type="match status" value="1"/>
</dbReference>
<protein>
    <submittedName>
        <fullName evidence="5">Site-specific recombinase XerD</fullName>
    </submittedName>
</protein>
<dbReference type="OrthoDB" id="3216232at2"/>
<dbReference type="PANTHER" id="PTHR30349:SF81">
    <property type="entry name" value="TYROSINE RECOMBINASE XERC"/>
    <property type="match status" value="1"/>
</dbReference>
<feature type="domain" description="Tyr recombinase" evidence="4">
    <location>
        <begin position="197"/>
        <end position="383"/>
    </location>
</feature>
<dbReference type="CDD" id="cd00397">
    <property type="entry name" value="DNA_BRE_C"/>
    <property type="match status" value="1"/>
</dbReference>
<dbReference type="InterPro" id="IPR013762">
    <property type="entry name" value="Integrase-like_cat_sf"/>
</dbReference>
<dbReference type="InterPro" id="IPR011010">
    <property type="entry name" value="DNA_brk_join_enz"/>
</dbReference>
<sequence length="417" mass="47521">MFDEKGRDVAAIRLPQWGRVTAAEGPVPWLVVDDCGVPVEPIRRYLADFVAAGNSAGSVRSYGYALLRWWRWLIAIGVVWNKATPAEARDLVLWMKQVTKPRRSPRTVSAATAGTVNPITRKRHLGDQYESRTIRHSNAVVRAFYAFWIEDVCEGPLVNPVQLDRRHRAQRPNARHNPLEPFRPEGRIRYNPKLPKRRPREIPDERWKDVFGGMRSNRDRALLSMGISCAARASELLGVRGVDLDWSDQLVRVIRKGTGAEQWLPASQESFVWLRLYLADLGEPLGPNEPVWWTLPRRDRGDGLRRQPMNYEALRGVFRRVNTLLGTNWTMHDLRHTASLRMARDENLSLRDVQVILGHAHLATTADVYIVEDEAQVVRRVLRHLAEREHRANQPPSPVAVGYDGDDLAILLGGRPS</sequence>
<evidence type="ECO:0000259" key="4">
    <source>
        <dbReference type="PROSITE" id="PS51898"/>
    </source>
</evidence>
<evidence type="ECO:0000313" key="5">
    <source>
        <dbReference type="EMBL" id="SDO65438.1"/>
    </source>
</evidence>
<dbReference type="GO" id="GO:0015074">
    <property type="term" value="P:DNA integration"/>
    <property type="evidence" value="ECO:0007669"/>
    <property type="project" value="InterPro"/>
</dbReference>
<dbReference type="STRING" id="504798.SAMN05421871_109218"/>
<dbReference type="Proteomes" id="UP000199651">
    <property type="component" value="Unassembled WGS sequence"/>
</dbReference>